<proteinExistence type="predicted"/>
<feature type="transmembrane region" description="Helical" evidence="1">
    <location>
        <begin position="42"/>
        <end position="60"/>
    </location>
</feature>
<evidence type="ECO:0000313" key="2">
    <source>
        <dbReference type="EMBL" id="ABW00168.1"/>
    </source>
</evidence>
<name>A8M5V2_SALAI</name>
<dbReference type="KEGG" id="saq:Sare_4389"/>
<keyword evidence="1" id="KW-0472">Membrane</keyword>
<dbReference type="HOGENOM" id="CLU_2144037_0_0_11"/>
<keyword evidence="1" id="KW-1133">Transmembrane helix</keyword>
<accession>A8M5V2</accession>
<reference evidence="2" key="1">
    <citation type="submission" date="2007-10" db="EMBL/GenBank/DDBJ databases">
        <title>Complete sequence of Salinispora arenicola CNS-205.</title>
        <authorList>
            <consortium name="US DOE Joint Genome Institute"/>
            <person name="Copeland A."/>
            <person name="Lucas S."/>
            <person name="Lapidus A."/>
            <person name="Barry K."/>
            <person name="Glavina del Rio T."/>
            <person name="Dalin E."/>
            <person name="Tice H."/>
            <person name="Pitluck S."/>
            <person name="Foster B."/>
            <person name="Schmutz J."/>
            <person name="Larimer F."/>
            <person name="Land M."/>
            <person name="Hauser L."/>
            <person name="Kyrpides N."/>
            <person name="Ivanova N."/>
            <person name="Jensen P.R."/>
            <person name="Moore B.S."/>
            <person name="Penn K."/>
            <person name="Jenkins C."/>
            <person name="Udwary D."/>
            <person name="Xiang L."/>
            <person name="Gontang E."/>
            <person name="Richardson P."/>
        </authorList>
    </citation>
    <scope>NUCLEOTIDE SEQUENCE [LARGE SCALE GENOMIC DNA]</scope>
    <source>
        <strain evidence="2">CNS-205</strain>
    </source>
</reference>
<keyword evidence="1" id="KW-0812">Transmembrane</keyword>
<feature type="transmembrane region" description="Helical" evidence="1">
    <location>
        <begin position="90"/>
        <end position="111"/>
    </location>
</feature>
<sequence length="112" mass="11653">MASVVLLIELALTAVSAGAGLQIWLERMHDLTRVALSRPAQLGVFAITSVAGVLVLYGFFAPWARAAGGALAAAGAAFVVVQQLRHADPFTSLLPYLLFLTCGIVLVVGFAT</sequence>
<evidence type="ECO:0008006" key="3">
    <source>
        <dbReference type="Google" id="ProtNLM"/>
    </source>
</evidence>
<protein>
    <recommendedName>
        <fullName evidence="3">DoxX-like protein</fullName>
    </recommendedName>
</protein>
<dbReference type="EMBL" id="CP000850">
    <property type="protein sequence ID" value="ABW00168.1"/>
    <property type="molecule type" value="Genomic_DNA"/>
</dbReference>
<evidence type="ECO:0000256" key="1">
    <source>
        <dbReference type="SAM" id="Phobius"/>
    </source>
</evidence>
<feature type="transmembrane region" description="Helical" evidence="1">
    <location>
        <begin position="67"/>
        <end position="84"/>
    </location>
</feature>
<dbReference type="AlphaFoldDB" id="A8M5V2"/>
<organism evidence="2">
    <name type="scientific">Salinispora arenicola (strain CNS-205)</name>
    <dbReference type="NCBI Taxonomy" id="391037"/>
    <lineage>
        <taxon>Bacteria</taxon>
        <taxon>Bacillati</taxon>
        <taxon>Actinomycetota</taxon>
        <taxon>Actinomycetes</taxon>
        <taxon>Micromonosporales</taxon>
        <taxon>Micromonosporaceae</taxon>
        <taxon>Salinispora</taxon>
    </lineage>
</organism>
<gene>
    <name evidence="2" type="ordered locus">Sare_4389</name>
</gene>